<dbReference type="SUPFAM" id="SSF57701">
    <property type="entry name" value="Zn2/Cys6 DNA-binding domain"/>
    <property type="match status" value="1"/>
</dbReference>
<keyword evidence="5" id="KW-0238">DNA-binding</keyword>
<reference evidence="10 11" key="1">
    <citation type="journal article" date="2016" name="Mol. Biol. Evol.">
        <title>Comparative Genomics of Early-Diverging Mushroom-Forming Fungi Provides Insights into the Origins of Lignocellulose Decay Capabilities.</title>
        <authorList>
            <person name="Nagy L.G."/>
            <person name="Riley R."/>
            <person name="Tritt A."/>
            <person name="Adam C."/>
            <person name="Daum C."/>
            <person name="Floudas D."/>
            <person name="Sun H."/>
            <person name="Yadav J.S."/>
            <person name="Pangilinan J."/>
            <person name="Larsson K.H."/>
            <person name="Matsuura K."/>
            <person name="Barry K."/>
            <person name="Labutti K."/>
            <person name="Kuo R."/>
            <person name="Ohm R.A."/>
            <person name="Bhattacharya S.S."/>
            <person name="Shirouzu T."/>
            <person name="Yoshinaga Y."/>
            <person name="Martin F.M."/>
            <person name="Grigoriev I.V."/>
            <person name="Hibbett D.S."/>
        </authorList>
    </citation>
    <scope>NUCLEOTIDE SEQUENCE [LARGE SCALE GENOMIC DNA]</scope>
    <source>
        <strain evidence="10 11">HHB14362 ss-1</strain>
    </source>
</reference>
<feature type="compositionally biased region" description="Basic and acidic residues" evidence="8">
    <location>
        <begin position="173"/>
        <end position="185"/>
    </location>
</feature>
<feature type="compositionally biased region" description="Acidic residues" evidence="8">
    <location>
        <begin position="258"/>
        <end position="268"/>
    </location>
</feature>
<feature type="domain" description="Zn(2)-C6 fungal-type" evidence="9">
    <location>
        <begin position="36"/>
        <end position="68"/>
    </location>
</feature>
<dbReference type="GO" id="GO:0000981">
    <property type="term" value="F:DNA-binding transcription factor activity, RNA polymerase II-specific"/>
    <property type="evidence" value="ECO:0007669"/>
    <property type="project" value="InterPro"/>
</dbReference>
<organism evidence="10 11">
    <name type="scientific">Neolentinus lepideus HHB14362 ss-1</name>
    <dbReference type="NCBI Taxonomy" id="1314782"/>
    <lineage>
        <taxon>Eukaryota</taxon>
        <taxon>Fungi</taxon>
        <taxon>Dikarya</taxon>
        <taxon>Basidiomycota</taxon>
        <taxon>Agaricomycotina</taxon>
        <taxon>Agaricomycetes</taxon>
        <taxon>Gloeophyllales</taxon>
        <taxon>Gloeophyllaceae</taxon>
        <taxon>Neolentinus</taxon>
    </lineage>
</organism>
<feature type="compositionally biased region" description="Basic and acidic residues" evidence="8">
    <location>
        <begin position="17"/>
        <end position="29"/>
    </location>
</feature>
<feature type="region of interest" description="Disordered" evidence="8">
    <location>
        <begin position="225"/>
        <end position="274"/>
    </location>
</feature>
<name>A0A165U6C1_9AGAM</name>
<keyword evidence="2" id="KW-0479">Metal-binding</keyword>
<dbReference type="Gene3D" id="4.10.240.10">
    <property type="entry name" value="Zn(2)-C6 fungal-type DNA-binding domain"/>
    <property type="match status" value="1"/>
</dbReference>
<evidence type="ECO:0000313" key="11">
    <source>
        <dbReference type="Proteomes" id="UP000076761"/>
    </source>
</evidence>
<evidence type="ECO:0000256" key="8">
    <source>
        <dbReference type="SAM" id="MobiDB-lite"/>
    </source>
</evidence>
<dbReference type="GO" id="GO:0005634">
    <property type="term" value="C:nucleus"/>
    <property type="evidence" value="ECO:0007669"/>
    <property type="project" value="UniProtKB-SubCell"/>
</dbReference>
<keyword evidence="7" id="KW-0539">Nucleus</keyword>
<dbReference type="GO" id="GO:0003677">
    <property type="term" value="F:DNA binding"/>
    <property type="evidence" value="ECO:0007669"/>
    <property type="project" value="UniProtKB-KW"/>
</dbReference>
<feature type="compositionally biased region" description="Basic and acidic residues" evidence="8">
    <location>
        <begin position="782"/>
        <end position="796"/>
    </location>
</feature>
<evidence type="ECO:0000256" key="7">
    <source>
        <dbReference type="ARBA" id="ARBA00023242"/>
    </source>
</evidence>
<feature type="region of interest" description="Disordered" evidence="8">
    <location>
        <begin position="1"/>
        <end position="32"/>
    </location>
</feature>
<gene>
    <name evidence="10" type="ORF">NEOLEDRAFT_1130791</name>
</gene>
<comment type="subcellular location">
    <subcellularLocation>
        <location evidence="1">Nucleus</location>
    </subcellularLocation>
</comment>
<protein>
    <recommendedName>
        <fullName evidence="9">Zn(2)-C6 fungal-type domain-containing protein</fullName>
    </recommendedName>
</protein>
<dbReference type="Pfam" id="PF04082">
    <property type="entry name" value="Fungal_trans"/>
    <property type="match status" value="1"/>
</dbReference>
<dbReference type="CDD" id="cd12148">
    <property type="entry name" value="fungal_TF_MHR"/>
    <property type="match status" value="1"/>
</dbReference>
<keyword evidence="11" id="KW-1185">Reference proteome</keyword>
<feature type="region of interest" description="Disordered" evidence="8">
    <location>
        <begin position="770"/>
        <end position="813"/>
    </location>
</feature>
<dbReference type="SMART" id="SM00906">
    <property type="entry name" value="Fungal_trans"/>
    <property type="match status" value="1"/>
</dbReference>
<feature type="compositionally biased region" description="Low complexity" evidence="8">
    <location>
        <begin position="847"/>
        <end position="871"/>
    </location>
</feature>
<accession>A0A165U6C1</accession>
<feature type="compositionally biased region" description="Basic and acidic residues" evidence="8">
    <location>
        <begin position="241"/>
        <end position="253"/>
    </location>
</feature>
<evidence type="ECO:0000256" key="4">
    <source>
        <dbReference type="ARBA" id="ARBA00023015"/>
    </source>
</evidence>
<evidence type="ECO:0000313" key="10">
    <source>
        <dbReference type="EMBL" id="KZT27708.1"/>
    </source>
</evidence>
<sequence length="902" mass="101893">MSSSTRVSWRVDGSDDEGGHDGQDSEAAVRKRSSRACDQCRKSKSKCERSPDGATCKNCAGAGVPCTFEGPSYKRGPPKGYINAIEHRWHMVESLLGAIVSSPDSRCQSIVTDLRRDELARDILDRVQSGPFGPGGREKQKSDTSKEDFFVSFFAGEASSARDRSRPRRQSRVSREIVSSREESTKLPVPTMDWQDRISNRLAAPTSQAPTSTFGFTSAVFPDRSKYDQSGAPLQQRRRLERSDGTDHWRGHAYDNVSDSDSDSVDSEAEQRNFGQLSLDENNEVRYHSRQSGLHVLANTDRCDDRAEGGIWRFPMVGIWPPLRNHVIPYHDEDYMDVNMPEPVLQDRLIELYFAYVHPAFPVVHKGQFMRLYQERRTNGFDITPSYGPQRSQTVSKVLLLAIFSIASRYIDGAGNEDTCPYSQSARLIIDKIYHHSRPSTCQALLLFGVRAFGIGSFEQGWLYIGMAIRMAQDLGLNRDPDKFQYHGGDFFTAEEKQFRKTIWWSCCLVDKYSCVFMGRPPMIISKDFDTPLPEADEEGDNEEWHRIEPGDLPNEYPPVLGRHQSYFRAVTALSVIVGNILQKMYSIRLKSRSRLRRKLLDLEISMDQWFYNLPECLRYDSASASRPPPPPYILHLHVYYNSARLLLYSPLLPPVDEIAAGHLTSDSSDTLSLRIFDQCQSAACTISSLVTTFHKWFNLRYSSPIFTHHSFAAGNMHIVTLKLRPNNPQASLGYEQIIRAAKGIAQTWSSAQRVVDLLNGVRLEYERVTGNLINPPPRQKRGPDEGGEKSSDLLQRRIFGTSPEPEPVEAPETSRRIMANMLGLDVPGIEPSTSFFPGYEWWPRSPSTSSRSVDTSWSRASGTSSSAAPSVQTHPRIVDWHQGYPENFSYSNSNTRSHPQP</sequence>
<dbReference type="Proteomes" id="UP000076761">
    <property type="component" value="Unassembled WGS sequence"/>
</dbReference>
<dbReference type="OrthoDB" id="2123952at2759"/>
<feature type="region of interest" description="Disordered" evidence="8">
    <location>
        <begin position="847"/>
        <end position="902"/>
    </location>
</feature>
<dbReference type="AlphaFoldDB" id="A0A165U6C1"/>
<evidence type="ECO:0000256" key="5">
    <source>
        <dbReference type="ARBA" id="ARBA00023125"/>
    </source>
</evidence>
<proteinExistence type="predicted"/>
<evidence type="ECO:0000256" key="3">
    <source>
        <dbReference type="ARBA" id="ARBA00022833"/>
    </source>
</evidence>
<dbReference type="PROSITE" id="PS50048">
    <property type="entry name" value="ZN2_CY6_FUNGAL_2"/>
    <property type="match status" value="1"/>
</dbReference>
<evidence type="ECO:0000256" key="2">
    <source>
        <dbReference type="ARBA" id="ARBA00022723"/>
    </source>
</evidence>
<dbReference type="InterPro" id="IPR036864">
    <property type="entry name" value="Zn2-C6_fun-type_DNA-bd_sf"/>
</dbReference>
<feature type="region of interest" description="Disordered" evidence="8">
    <location>
        <begin position="125"/>
        <end position="144"/>
    </location>
</feature>
<dbReference type="InterPro" id="IPR007219">
    <property type="entry name" value="XnlR_reg_dom"/>
</dbReference>
<dbReference type="GO" id="GO:0008270">
    <property type="term" value="F:zinc ion binding"/>
    <property type="evidence" value="ECO:0007669"/>
    <property type="project" value="InterPro"/>
</dbReference>
<feature type="compositionally biased region" description="Polar residues" evidence="8">
    <location>
        <begin position="889"/>
        <end position="902"/>
    </location>
</feature>
<dbReference type="GO" id="GO:0006351">
    <property type="term" value="P:DNA-templated transcription"/>
    <property type="evidence" value="ECO:0007669"/>
    <property type="project" value="InterPro"/>
</dbReference>
<evidence type="ECO:0000259" key="9">
    <source>
        <dbReference type="PROSITE" id="PS50048"/>
    </source>
</evidence>
<dbReference type="CDD" id="cd00067">
    <property type="entry name" value="GAL4"/>
    <property type="match status" value="1"/>
</dbReference>
<dbReference type="PANTHER" id="PTHR31313:SF78">
    <property type="entry name" value="TRANSCRIPTION FACTOR DOMAIN-CONTAINING PROTEIN"/>
    <property type="match status" value="1"/>
</dbReference>
<keyword evidence="3" id="KW-0862">Zinc</keyword>
<dbReference type="PROSITE" id="PS00463">
    <property type="entry name" value="ZN2_CY6_FUNGAL_1"/>
    <property type="match status" value="1"/>
</dbReference>
<dbReference type="STRING" id="1314782.A0A165U6C1"/>
<dbReference type="EMBL" id="KV425561">
    <property type="protein sequence ID" value="KZT27708.1"/>
    <property type="molecule type" value="Genomic_DNA"/>
</dbReference>
<dbReference type="Pfam" id="PF00172">
    <property type="entry name" value="Zn_clus"/>
    <property type="match status" value="1"/>
</dbReference>
<evidence type="ECO:0000256" key="1">
    <source>
        <dbReference type="ARBA" id="ARBA00004123"/>
    </source>
</evidence>
<dbReference type="InParanoid" id="A0A165U6C1"/>
<dbReference type="PANTHER" id="PTHR31313">
    <property type="entry name" value="TY1 ENHANCER ACTIVATOR"/>
    <property type="match status" value="1"/>
</dbReference>
<dbReference type="InterPro" id="IPR001138">
    <property type="entry name" value="Zn2Cys6_DnaBD"/>
</dbReference>
<feature type="region of interest" description="Disordered" evidence="8">
    <location>
        <begin position="160"/>
        <end position="193"/>
    </location>
</feature>
<keyword evidence="6" id="KW-0804">Transcription</keyword>
<dbReference type="InterPro" id="IPR051615">
    <property type="entry name" value="Transcr_Regulatory_Elem"/>
</dbReference>
<keyword evidence="4" id="KW-0805">Transcription regulation</keyword>
<evidence type="ECO:0000256" key="6">
    <source>
        <dbReference type="ARBA" id="ARBA00023163"/>
    </source>
</evidence>
<dbReference type="SMART" id="SM00066">
    <property type="entry name" value="GAL4"/>
    <property type="match status" value="1"/>
</dbReference>